<accession>A0A2P5BMA3</accession>
<evidence type="ECO:0000313" key="1">
    <source>
        <dbReference type="EMBL" id="PON49918.1"/>
    </source>
</evidence>
<gene>
    <name evidence="1" type="ORF">PanWU01x14_227260</name>
</gene>
<name>A0A2P5BMA3_PARAD</name>
<sequence length="64" mass="6907">MVRHASSSGSAPQVARLRPTHIEAACKSNASLNLPCGDCVQYWVTDTVQVSSSRRDTKSHLVVP</sequence>
<evidence type="ECO:0000313" key="2">
    <source>
        <dbReference type="Proteomes" id="UP000237105"/>
    </source>
</evidence>
<dbReference type="Proteomes" id="UP000237105">
    <property type="component" value="Unassembled WGS sequence"/>
</dbReference>
<dbReference type="EMBL" id="JXTB01000252">
    <property type="protein sequence ID" value="PON49918.1"/>
    <property type="molecule type" value="Genomic_DNA"/>
</dbReference>
<dbReference type="AlphaFoldDB" id="A0A2P5BMA3"/>
<keyword evidence="2" id="KW-1185">Reference proteome</keyword>
<proteinExistence type="predicted"/>
<organism evidence="1 2">
    <name type="scientific">Parasponia andersonii</name>
    <name type="common">Sponia andersonii</name>
    <dbReference type="NCBI Taxonomy" id="3476"/>
    <lineage>
        <taxon>Eukaryota</taxon>
        <taxon>Viridiplantae</taxon>
        <taxon>Streptophyta</taxon>
        <taxon>Embryophyta</taxon>
        <taxon>Tracheophyta</taxon>
        <taxon>Spermatophyta</taxon>
        <taxon>Magnoliopsida</taxon>
        <taxon>eudicotyledons</taxon>
        <taxon>Gunneridae</taxon>
        <taxon>Pentapetalae</taxon>
        <taxon>rosids</taxon>
        <taxon>fabids</taxon>
        <taxon>Rosales</taxon>
        <taxon>Cannabaceae</taxon>
        <taxon>Parasponia</taxon>
    </lineage>
</organism>
<reference evidence="2" key="1">
    <citation type="submission" date="2016-06" db="EMBL/GenBank/DDBJ databases">
        <title>Parallel loss of symbiosis genes in relatives of nitrogen-fixing non-legume Parasponia.</title>
        <authorList>
            <person name="Van Velzen R."/>
            <person name="Holmer R."/>
            <person name="Bu F."/>
            <person name="Rutten L."/>
            <person name="Van Zeijl A."/>
            <person name="Liu W."/>
            <person name="Santuari L."/>
            <person name="Cao Q."/>
            <person name="Sharma T."/>
            <person name="Shen D."/>
            <person name="Roswanjaya Y."/>
            <person name="Wardhani T."/>
            <person name="Kalhor M.S."/>
            <person name="Jansen J."/>
            <person name="Van den Hoogen J."/>
            <person name="Gungor B."/>
            <person name="Hartog M."/>
            <person name="Hontelez J."/>
            <person name="Verver J."/>
            <person name="Yang W.-C."/>
            <person name="Schijlen E."/>
            <person name="Repin R."/>
            <person name="Schilthuizen M."/>
            <person name="Schranz E."/>
            <person name="Heidstra R."/>
            <person name="Miyata K."/>
            <person name="Fedorova E."/>
            <person name="Kohlen W."/>
            <person name="Bisseling T."/>
            <person name="Smit S."/>
            <person name="Geurts R."/>
        </authorList>
    </citation>
    <scope>NUCLEOTIDE SEQUENCE [LARGE SCALE GENOMIC DNA]</scope>
    <source>
        <strain evidence="2">cv. WU1-14</strain>
    </source>
</reference>
<protein>
    <submittedName>
        <fullName evidence="1">Uncharacterized protein</fullName>
    </submittedName>
</protein>
<comment type="caution">
    <text evidence="1">The sequence shown here is derived from an EMBL/GenBank/DDBJ whole genome shotgun (WGS) entry which is preliminary data.</text>
</comment>